<evidence type="ECO:0000259" key="2">
    <source>
        <dbReference type="Pfam" id="PF17800"/>
    </source>
</evidence>
<dbReference type="VEuPathDB" id="AmoebaDB:EHI5A_072060"/>
<dbReference type="OMA" id="FESTCED"/>
<dbReference type="InterPro" id="IPR041232">
    <property type="entry name" value="NPL"/>
</dbReference>
<dbReference type="EMBL" id="BDEQ01000001">
    <property type="protein sequence ID" value="GAT95288.1"/>
    <property type="molecule type" value="Genomic_DNA"/>
</dbReference>
<dbReference type="Proteomes" id="UP000078387">
    <property type="component" value="Unassembled WGS sequence"/>
</dbReference>
<gene>
    <name evidence="3" type="ORF">CL6EHI_165330</name>
</gene>
<dbReference type="VEuPathDB" id="AmoebaDB:KM1_080890"/>
<protein>
    <recommendedName>
        <fullName evidence="2">Nucleoplasmin-like domain-containing protein</fullName>
    </recommendedName>
</protein>
<comment type="caution">
    <text evidence="3">The sequence shown here is derived from an EMBL/GenBank/DDBJ whole genome shotgun (WGS) entry which is preliminary data.</text>
</comment>
<feature type="region of interest" description="Disordered" evidence="1">
    <location>
        <begin position="110"/>
        <end position="130"/>
    </location>
</feature>
<dbReference type="VEuPathDB" id="AmoebaDB:EHI7A_040440"/>
<dbReference type="Pfam" id="PF17800">
    <property type="entry name" value="NPL"/>
    <property type="match status" value="1"/>
</dbReference>
<dbReference type="VEuPathDB" id="AmoebaDB:EHI_165330"/>
<evidence type="ECO:0000313" key="3">
    <source>
        <dbReference type="EMBL" id="GAT95288.1"/>
    </source>
</evidence>
<dbReference type="AlphaFoldDB" id="A0A5K1VI82"/>
<proteinExistence type="predicted"/>
<feature type="domain" description="Nucleoplasmin-like" evidence="2">
    <location>
        <begin position="2"/>
        <end position="90"/>
    </location>
</feature>
<evidence type="ECO:0000313" key="4">
    <source>
        <dbReference type="Proteomes" id="UP000078387"/>
    </source>
</evidence>
<reference evidence="3 4" key="1">
    <citation type="submission" date="2016-05" db="EMBL/GenBank/DDBJ databases">
        <title>First whole genome sequencing of Entamoeba histolytica HM1:IMSS-clone-6.</title>
        <authorList>
            <person name="Mukherjee Avik.K."/>
            <person name="Izumyama S."/>
            <person name="Nakada-Tsukui K."/>
            <person name="Nozaki T."/>
        </authorList>
    </citation>
    <scope>NUCLEOTIDE SEQUENCE [LARGE SCALE GENOMIC DNA]</scope>
    <source>
        <strain evidence="3 4">HM1:IMSS clone 6</strain>
    </source>
</reference>
<accession>A0A5K1VI82</accession>
<dbReference type="Gene3D" id="2.60.120.340">
    <property type="entry name" value="Nucleoplasmin core domain"/>
    <property type="match status" value="1"/>
</dbReference>
<name>A0A5K1VI82_ENTHI</name>
<evidence type="ECO:0000256" key="1">
    <source>
        <dbReference type="SAM" id="MobiDB-lite"/>
    </source>
</evidence>
<sequence length="169" mass="19468">MFWGVIIEPNGSFESMCEDILHITHVCIQEELKDEKMHRAFIKIDNEEVCIASITGNNLNYPVSVIVEPEHSFTLLNKTQNVMYFSGYTIVQNKLSPEMEDSLVIEKQQLAKSRKSEKRKSVVAPKKPLSPASKKIVRIGGVEKSIPIESYEERLKKQNRRQRFNNAFI</sequence>
<dbReference type="VEuPathDB" id="AmoebaDB:EHI8A_039240"/>
<organism evidence="3 4">
    <name type="scientific">Entamoeba histolytica</name>
    <dbReference type="NCBI Taxonomy" id="5759"/>
    <lineage>
        <taxon>Eukaryota</taxon>
        <taxon>Amoebozoa</taxon>
        <taxon>Evosea</taxon>
        <taxon>Archamoebae</taxon>
        <taxon>Mastigamoebida</taxon>
        <taxon>Entamoebidae</taxon>
        <taxon>Entamoeba</taxon>
    </lineage>
</organism>